<dbReference type="Gene3D" id="3.40.190.10">
    <property type="entry name" value="Periplasmic binding protein-like II"/>
    <property type="match status" value="1"/>
</dbReference>
<reference evidence="3 4" key="1">
    <citation type="submission" date="2016-03" db="EMBL/GenBank/DDBJ databases">
        <title>Genome sequence of Variovorax paradoxus KB5.</title>
        <authorList>
            <person name="Jeong H."/>
            <person name="Hong C.E."/>
            <person name="Jo S.H."/>
            <person name="Park J.M."/>
        </authorList>
    </citation>
    <scope>NUCLEOTIDE SEQUENCE [LARGE SCALE GENOMIC DNA]</scope>
    <source>
        <strain evidence="3 4">KB5</strain>
    </source>
</reference>
<keyword evidence="2" id="KW-0732">Signal</keyword>
<evidence type="ECO:0000256" key="1">
    <source>
        <dbReference type="ARBA" id="ARBA00006987"/>
    </source>
</evidence>
<evidence type="ECO:0000313" key="4">
    <source>
        <dbReference type="Proteomes" id="UP000077852"/>
    </source>
</evidence>
<dbReference type="PANTHER" id="PTHR42928">
    <property type="entry name" value="TRICARBOXYLATE-BINDING PROTEIN"/>
    <property type="match status" value="1"/>
</dbReference>
<proteinExistence type="inferred from homology"/>
<gene>
    <name evidence="3" type="ORF">A3K87_14295</name>
</gene>
<dbReference type="EMBL" id="LVHG01000037">
    <property type="protein sequence ID" value="OAK64679.1"/>
    <property type="molecule type" value="Genomic_DNA"/>
</dbReference>
<organism evidence="3 4">
    <name type="scientific">Variovorax paradoxus</name>
    <dbReference type="NCBI Taxonomy" id="34073"/>
    <lineage>
        <taxon>Bacteria</taxon>
        <taxon>Pseudomonadati</taxon>
        <taxon>Pseudomonadota</taxon>
        <taxon>Betaproteobacteria</taxon>
        <taxon>Burkholderiales</taxon>
        <taxon>Comamonadaceae</taxon>
        <taxon>Variovorax</taxon>
    </lineage>
</organism>
<dbReference type="Proteomes" id="UP000077852">
    <property type="component" value="Unassembled WGS sequence"/>
</dbReference>
<dbReference type="InterPro" id="IPR005064">
    <property type="entry name" value="BUG"/>
</dbReference>
<comment type="similarity">
    <text evidence="1">Belongs to the UPF0065 (bug) family.</text>
</comment>
<dbReference type="CDD" id="cd13578">
    <property type="entry name" value="PBP2_Bug27"/>
    <property type="match status" value="1"/>
</dbReference>
<evidence type="ECO:0000313" key="3">
    <source>
        <dbReference type="EMBL" id="OAK64679.1"/>
    </source>
</evidence>
<dbReference type="InterPro" id="IPR042100">
    <property type="entry name" value="Bug_dom1"/>
</dbReference>
<dbReference type="PROSITE" id="PS51318">
    <property type="entry name" value="TAT"/>
    <property type="match status" value="1"/>
</dbReference>
<feature type="signal peptide" evidence="2">
    <location>
        <begin position="1"/>
        <end position="28"/>
    </location>
</feature>
<protein>
    <submittedName>
        <fullName evidence="3">LacI family transcriptional regulator</fullName>
    </submittedName>
</protein>
<sequence>MRNSSHSSISRRAALGAALLLTCGMALAQAYPSRPIRLIVPFPPGGGTDIIAREVANKVATSEGWTIVIDNKPGSGGNIGVDAAVKASPDGYTLVLGQTSNLAINPSLYAKLPYDPVKDLAAVGLVASAPLVVVVSAASPYKKLADVVAAAKAKPTSLNYASSGNGTVAHLATEQFQKAAGVQFTHVPYKGASQGLTDLVGGQIQMYVSSVPTLIAQIKSGQLRALAVTSLQRNSDLPDVPTVAESGYKDFEAVTWFGVAGPAAMPKDAIAKLNAAFNKALATDEVKKKLVAQGAEVMTGTPEKFASLIRTDGVRWSAIVKSSGAKMD</sequence>
<dbReference type="AlphaFoldDB" id="A0AA91DPD0"/>
<accession>A0AA91DPD0</accession>
<dbReference type="InterPro" id="IPR006311">
    <property type="entry name" value="TAT_signal"/>
</dbReference>
<feature type="chain" id="PRO_5041634639" evidence="2">
    <location>
        <begin position="29"/>
        <end position="328"/>
    </location>
</feature>
<dbReference type="SUPFAM" id="SSF53850">
    <property type="entry name" value="Periplasmic binding protein-like II"/>
    <property type="match status" value="1"/>
</dbReference>
<name>A0AA91DPD0_VARPD</name>
<dbReference type="PANTHER" id="PTHR42928:SF5">
    <property type="entry name" value="BLR1237 PROTEIN"/>
    <property type="match status" value="1"/>
</dbReference>
<dbReference type="Gene3D" id="3.40.190.150">
    <property type="entry name" value="Bordetella uptake gene, domain 1"/>
    <property type="match status" value="1"/>
</dbReference>
<dbReference type="PIRSF" id="PIRSF017082">
    <property type="entry name" value="YflP"/>
    <property type="match status" value="1"/>
</dbReference>
<comment type="caution">
    <text evidence="3">The sequence shown here is derived from an EMBL/GenBank/DDBJ whole genome shotgun (WGS) entry which is preliminary data.</text>
</comment>
<dbReference type="Pfam" id="PF03401">
    <property type="entry name" value="TctC"/>
    <property type="match status" value="1"/>
</dbReference>
<evidence type="ECO:0000256" key="2">
    <source>
        <dbReference type="SAM" id="SignalP"/>
    </source>
</evidence>